<gene>
    <name evidence="2" type="ORF">DESAMIL20_698</name>
</gene>
<accession>A0A1X4XYD1</accession>
<keyword evidence="3" id="KW-1185">Reference proteome</keyword>
<dbReference type="Gene3D" id="3.90.320.10">
    <property type="match status" value="1"/>
</dbReference>
<comment type="caution">
    <text evidence="2">The sequence shown here is derived from an EMBL/GenBank/DDBJ whole genome shotgun (WGS) entry which is preliminary data.</text>
</comment>
<sequence length="318" mass="36762">MIKEVVTEKLPIHSQKESEKNLGNREMYIGASDIVGCPRKAILSKFAPVDHSPETLIKFLRGHIAESVVENALKETKYLWATQYEVTHKELPFIKAHLDFIIYSRDYKKIFVVEVKSVNGLPDSPYGNWQNQLYFQMGLLKDKFPEAIVKGSIFAVDVNTGKYKEYNSFEYNEVIYKMLIEKAKEIWNSLNKLKETGAEEGLATEVSPLCAYCQFKQSCPNFTGDELSLPDEIKDEIVKFAELQEQEKEIKEQKEKIRDFVMNYLGGDNKYKFAFDGLKLEVYQMVSKRIDTNILKTDFQEIYNACLKENASIMFKVS</sequence>
<dbReference type="EMBL" id="MDSU01000016">
    <property type="protein sequence ID" value="OSS42514.1"/>
    <property type="molecule type" value="Genomic_DNA"/>
</dbReference>
<evidence type="ECO:0000313" key="2">
    <source>
        <dbReference type="EMBL" id="OSS42514.1"/>
    </source>
</evidence>
<protein>
    <submittedName>
        <fullName evidence="2">Uncharacterized protein</fullName>
    </submittedName>
</protein>
<keyword evidence="1" id="KW-0175">Coiled coil</keyword>
<name>A0A1X4XYD1_9BACT</name>
<evidence type="ECO:0000256" key="1">
    <source>
        <dbReference type="SAM" id="Coils"/>
    </source>
</evidence>
<dbReference type="AlphaFoldDB" id="A0A1X4XYD1"/>
<proteinExistence type="predicted"/>
<dbReference type="InterPro" id="IPR011604">
    <property type="entry name" value="PDDEXK-like_dom_sf"/>
</dbReference>
<feature type="coiled-coil region" evidence="1">
    <location>
        <begin position="233"/>
        <end position="263"/>
    </location>
</feature>
<dbReference type="RefSeq" id="WP_086033426.1">
    <property type="nucleotide sequence ID" value="NZ_MDSU01000016.1"/>
</dbReference>
<dbReference type="STRING" id="1562698.DESAMIL20_698"/>
<dbReference type="OrthoDB" id="5391691at2"/>
<organism evidence="2 3">
    <name type="scientific">Desulfurella amilsii</name>
    <dbReference type="NCBI Taxonomy" id="1562698"/>
    <lineage>
        <taxon>Bacteria</taxon>
        <taxon>Pseudomonadati</taxon>
        <taxon>Campylobacterota</taxon>
        <taxon>Desulfurellia</taxon>
        <taxon>Desulfurellales</taxon>
        <taxon>Desulfurellaceae</taxon>
        <taxon>Desulfurella</taxon>
    </lineage>
</organism>
<dbReference type="Proteomes" id="UP000194141">
    <property type="component" value="Unassembled WGS sequence"/>
</dbReference>
<reference evidence="2 3" key="1">
    <citation type="journal article" date="2017" name="Front. Microbiol.">
        <title>Genome Sequence of Desulfurella amilsii Strain TR1 and Comparative Genomics of Desulfurellaceae Family.</title>
        <authorList>
            <person name="Florentino A.P."/>
            <person name="Stams A.J."/>
            <person name="Sanchez-Andrea I."/>
        </authorList>
    </citation>
    <scope>NUCLEOTIDE SEQUENCE [LARGE SCALE GENOMIC DNA]</scope>
    <source>
        <strain evidence="2 3">TR1</strain>
    </source>
</reference>
<evidence type="ECO:0000313" key="3">
    <source>
        <dbReference type="Proteomes" id="UP000194141"/>
    </source>
</evidence>